<dbReference type="Proteomes" id="UP000740413">
    <property type="component" value="Unassembled WGS sequence"/>
</dbReference>
<evidence type="ECO:0000313" key="4">
    <source>
        <dbReference type="Proteomes" id="UP000740413"/>
    </source>
</evidence>
<dbReference type="SUPFAM" id="SSF55347">
    <property type="entry name" value="Glyceraldehyde-3-phosphate dehydrogenase-like, C-terminal domain"/>
    <property type="match status" value="1"/>
</dbReference>
<keyword evidence="4" id="KW-1185">Reference proteome</keyword>
<feature type="domain" description="Gfo/Idh/MocA-like oxidoreductase C-terminal" evidence="2">
    <location>
        <begin position="152"/>
        <end position="230"/>
    </location>
</feature>
<dbReference type="SUPFAM" id="SSF51735">
    <property type="entry name" value="NAD(P)-binding Rossmann-fold domains"/>
    <property type="match status" value="1"/>
</dbReference>
<dbReference type="Gene3D" id="3.40.50.720">
    <property type="entry name" value="NAD(P)-binding Rossmann-like Domain"/>
    <property type="match status" value="1"/>
</dbReference>
<accession>A0ABS5WDW5</accession>
<dbReference type="InterPro" id="IPR052515">
    <property type="entry name" value="Gfo/Idh/MocA_Oxidoreductase"/>
</dbReference>
<proteinExistence type="predicted"/>
<protein>
    <submittedName>
        <fullName evidence="3">Gfo/Idh/MocA family oxidoreductase</fullName>
    </submittedName>
</protein>
<dbReference type="EMBL" id="JACATN010000001">
    <property type="protein sequence ID" value="MBT2160327.1"/>
    <property type="molecule type" value="Genomic_DNA"/>
</dbReference>
<reference evidence="3 4" key="1">
    <citation type="submission" date="2020-06" db="EMBL/GenBank/DDBJ databases">
        <authorList>
            <person name="Isaeva M.P."/>
            <person name="Chernysheva N.Y."/>
        </authorList>
    </citation>
    <scope>NUCLEOTIDE SEQUENCE [LARGE SCALE GENOMIC DNA]</scope>
    <source>
        <strain evidence="3 4">KMM 6746</strain>
    </source>
</reference>
<gene>
    <name evidence="3" type="ORF">HW347_03570</name>
</gene>
<reference evidence="4" key="2">
    <citation type="submission" date="2023-07" db="EMBL/GenBank/DDBJ databases">
        <title>Zobellia barbeyronii sp. nov., a new marine flavobacterium, isolated from green and red algae.</title>
        <authorList>
            <person name="Nedashkovskaya O.I."/>
            <person name="Otstavnykh N."/>
            <person name="Zhukova N."/>
            <person name="Guzev K."/>
            <person name="Chausova V."/>
            <person name="Tekutyeva L."/>
            <person name="Mikhailov V."/>
            <person name="Isaeva M."/>
        </authorList>
    </citation>
    <scope>NUCLEOTIDE SEQUENCE [LARGE SCALE GENOMIC DNA]</scope>
    <source>
        <strain evidence="4">KMM 6746</strain>
    </source>
</reference>
<dbReference type="Gene3D" id="3.30.360.10">
    <property type="entry name" value="Dihydrodipicolinate Reductase, domain 2"/>
    <property type="match status" value="1"/>
</dbReference>
<evidence type="ECO:0000259" key="1">
    <source>
        <dbReference type="Pfam" id="PF01408"/>
    </source>
</evidence>
<dbReference type="RefSeq" id="WP_214610556.1">
    <property type="nucleotide sequence ID" value="NZ_JACATN010000001.1"/>
</dbReference>
<dbReference type="PANTHER" id="PTHR43249">
    <property type="entry name" value="UDP-N-ACETYL-2-AMINO-2-DEOXY-D-GLUCURONATE OXIDASE"/>
    <property type="match status" value="1"/>
</dbReference>
<dbReference type="Pfam" id="PF02894">
    <property type="entry name" value="GFO_IDH_MocA_C"/>
    <property type="match status" value="1"/>
</dbReference>
<organism evidence="3 4">
    <name type="scientific">Zobellia barbeyronii</name>
    <dbReference type="NCBI Taxonomy" id="2748009"/>
    <lineage>
        <taxon>Bacteria</taxon>
        <taxon>Pseudomonadati</taxon>
        <taxon>Bacteroidota</taxon>
        <taxon>Flavobacteriia</taxon>
        <taxon>Flavobacteriales</taxon>
        <taxon>Flavobacteriaceae</taxon>
        <taxon>Zobellia</taxon>
    </lineage>
</organism>
<feature type="domain" description="Gfo/Idh/MocA-like oxidoreductase N-terminal" evidence="1">
    <location>
        <begin position="3"/>
        <end position="126"/>
    </location>
</feature>
<evidence type="ECO:0000259" key="2">
    <source>
        <dbReference type="Pfam" id="PF02894"/>
    </source>
</evidence>
<dbReference type="InterPro" id="IPR004104">
    <property type="entry name" value="Gfo/Idh/MocA-like_OxRdtase_C"/>
</dbReference>
<name>A0ABS5WDW5_9FLAO</name>
<evidence type="ECO:0000313" key="3">
    <source>
        <dbReference type="EMBL" id="MBT2160327.1"/>
    </source>
</evidence>
<sequence length="312" mass="35634">MKNFALIGAAGYIAPRHMKAIKATGNHLIAAFDKGDSVGIIDSYFPDTDFFVEFERFDRHIEKLKYETDTYLDYVSICSPNYLHDAHIRFALRSGADAICEKPLVLNPWNVDKLQHVEEKTGKKIFNVLQLRVHPSIIALREKVKQAKKDTKFEVDLTYLTSRGHWYQTSWKGNAEKSGGIATNIGVHFYDMLSWIFGDVQENIVHVHENDHAAGYLEFEHARVKWFLSINSKYLPKEIKDAGQTTFRSIKINDEELEFSGGFSDLHTMVYKDILVGKGYGLDDARTAIKIVHDIRNSKPIGVKGDYHPLLK</sequence>
<dbReference type="InterPro" id="IPR036291">
    <property type="entry name" value="NAD(P)-bd_dom_sf"/>
</dbReference>
<dbReference type="InterPro" id="IPR000683">
    <property type="entry name" value="Gfo/Idh/MocA-like_OxRdtase_N"/>
</dbReference>
<dbReference type="Pfam" id="PF01408">
    <property type="entry name" value="GFO_IDH_MocA"/>
    <property type="match status" value="1"/>
</dbReference>
<dbReference type="PANTHER" id="PTHR43249:SF1">
    <property type="entry name" value="D-GLUCOSIDE 3-DEHYDROGENASE"/>
    <property type="match status" value="1"/>
</dbReference>
<comment type="caution">
    <text evidence="3">The sequence shown here is derived from an EMBL/GenBank/DDBJ whole genome shotgun (WGS) entry which is preliminary data.</text>
</comment>